<accession>A0ACC1HQR8</accession>
<evidence type="ECO:0000313" key="2">
    <source>
        <dbReference type="Proteomes" id="UP001145114"/>
    </source>
</evidence>
<gene>
    <name evidence="1" type="ORF">EV182_004955</name>
</gene>
<feature type="non-terminal residue" evidence="1">
    <location>
        <position position="118"/>
    </location>
</feature>
<comment type="caution">
    <text evidence="1">The sequence shown here is derived from an EMBL/GenBank/DDBJ whole genome shotgun (WGS) entry which is preliminary data.</text>
</comment>
<sequence>MNSHPILGEDPEYLGSSQSPGASLSHLRATSDATATRRHRDDHQGPDDGDDFDDFDVSAANPPSASAHHGPPPPLPSAQQQQQPVLPHMRQRQYYNRWHANSLREILPRRLNNSSGGC</sequence>
<dbReference type="EMBL" id="JAMZIH010001641">
    <property type="protein sequence ID" value="KAJ1678016.1"/>
    <property type="molecule type" value="Genomic_DNA"/>
</dbReference>
<name>A0ACC1HQR8_9FUNG</name>
<keyword evidence="2" id="KW-1185">Reference proteome</keyword>
<dbReference type="Proteomes" id="UP001145114">
    <property type="component" value="Unassembled WGS sequence"/>
</dbReference>
<protein>
    <submittedName>
        <fullName evidence="1">Uncharacterized protein</fullName>
    </submittedName>
</protein>
<organism evidence="1 2">
    <name type="scientific">Spiromyces aspiralis</name>
    <dbReference type="NCBI Taxonomy" id="68401"/>
    <lineage>
        <taxon>Eukaryota</taxon>
        <taxon>Fungi</taxon>
        <taxon>Fungi incertae sedis</taxon>
        <taxon>Zoopagomycota</taxon>
        <taxon>Kickxellomycotina</taxon>
        <taxon>Kickxellomycetes</taxon>
        <taxon>Kickxellales</taxon>
        <taxon>Kickxellaceae</taxon>
        <taxon>Spiromyces</taxon>
    </lineage>
</organism>
<evidence type="ECO:0000313" key="1">
    <source>
        <dbReference type="EMBL" id="KAJ1678016.1"/>
    </source>
</evidence>
<proteinExistence type="predicted"/>
<reference evidence="1" key="1">
    <citation type="submission" date="2022-06" db="EMBL/GenBank/DDBJ databases">
        <title>Phylogenomic reconstructions and comparative analyses of Kickxellomycotina fungi.</title>
        <authorList>
            <person name="Reynolds N.K."/>
            <person name="Stajich J.E."/>
            <person name="Barry K."/>
            <person name="Grigoriev I.V."/>
            <person name="Crous P."/>
            <person name="Smith M.E."/>
        </authorList>
    </citation>
    <scope>NUCLEOTIDE SEQUENCE</scope>
    <source>
        <strain evidence="1">RSA 2271</strain>
    </source>
</reference>